<evidence type="ECO:0000256" key="1">
    <source>
        <dbReference type="SAM" id="MobiDB-lite"/>
    </source>
</evidence>
<accession>A0A1D2MNT6</accession>
<feature type="compositionally biased region" description="Acidic residues" evidence="1">
    <location>
        <begin position="190"/>
        <end position="200"/>
    </location>
</feature>
<name>A0A1D2MNT6_ORCCI</name>
<dbReference type="Proteomes" id="UP000094527">
    <property type="component" value="Unassembled WGS sequence"/>
</dbReference>
<evidence type="ECO:0000313" key="3">
    <source>
        <dbReference type="Proteomes" id="UP000094527"/>
    </source>
</evidence>
<dbReference type="AlphaFoldDB" id="A0A1D2MNT6"/>
<evidence type="ECO:0000313" key="2">
    <source>
        <dbReference type="EMBL" id="ODM94514.1"/>
    </source>
</evidence>
<proteinExistence type="predicted"/>
<sequence>MNPMKCCMCLKEARDLRRNCDDLTHLICASCLMKYKELMEQPKQLQCPSLGEDGNLLTGVGEQDQTDINLMELKVVPCIAATLFGFISNLFNRQLFACSQSVFRADGKNCAGLFETPMMLLTHLKEKHSFAFSSSSELLVKLAFDNSVSHLDENWIMLRRLVIDFNGNQFCMLNVDENRTHARFWLSEIEPSDDDDDEQSGSEQSFSITAPFQPMASDGPVTRYNAVVLPYKTGGFLANDDDLMCFEVEKNFLRRAGDVTKDGKVVFRIMIKFT</sequence>
<dbReference type="EMBL" id="LJIJ01000797">
    <property type="protein sequence ID" value="ODM94514.1"/>
    <property type="molecule type" value="Genomic_DNA"/>
</dbReference>
<gene>
    <name evidence="2" type="ORF">Ocin01_12166</name>
</gene>
<keyword evidence="3" id="KW-1185">Reference proteome</keyword>
<organism evidence="2 3">
    <name type="scientific">Orchesella cincta</name>
    <name type="common">Springtail</name>
    <name type="synonym">Podura cincta</name>
    <dbReference type="NCBI Taxonomy" id="48709"/>
    <lineage>
        <taxon>Eukaryota</taxon>
        <taxon>Metazoa</taxon>
        <taxon>Ecdysozoa</taxon>
        <taxon>Arthropoda</taxon>
        <taxon>Hexapoda</taxon>
        <taxon>Collembola</taxon>
        <taxon>Entomobryomorpha</taxon>
        <taxon>Entomobryoidea</taxon>
        <taxon>Orchesellidae</taxon>
        <taxon>Orchesellinae</taxon>
        <taxon>Orchesella</taxon>
    </lineage>
</organism>
<comment type="caution">
    <text evidence="2">The sequence shown here is derived from an EMBL/GenBank/DDBJ whole genome shotgun (WGS) entry which is preliminary data.</text>
</comment>
<feature type="region of interest" description="Disordered" evidence="1">
    <location>
        <begin position="190"/>
        <end position="214"/>
    </location>
</feature>
<protein>
    <submittedName>
        <fullName evidence="2">Uncharacterized protein</fullName>
    </submittedName>
</protein>
<reference evidence="2 3" key="1">
    <citation type="journal article" date="2016" name="Genome Biol. Evol.">
        <title>Gene Family Evolution Reflects Adaptation to Soil Environmental Stressors in the Genome of the Collembolan Orchesella cincta.</title>
        <authorList>
            <person name="Faddeeva-Vakhrusheva A."/>
            <person name="Derks M.F."/>
            <person name="Anvar S.Y."/>
            <person name="Agamennone V."/>
            <person name="Suring W."/>
            <person name="Smit S."/>
            <person name="van Straalen N.M."/>
            <person name="Roelofs D."/>
        </authorList>
    </citation>
    <scope>NUCLEOTIDE SEQUENCE [LARGE SCALE GENOMIC DNA]</scope>
    <source>
        <tissue evidence="2">Mixed pool</tissue>
    </source>
</reference>